<accession>A0A1V2HZY9</accession>
<dbReference type="Proteomes" id="UP000188929">
    <property type="component" value="Unassembled WGS sequence"/>
</dbReference>
<proteinExistence type="predicted"/>
<name>A0A1V2HZY9_9ACTN</name>
<sequence>MSHRSGPPAGPVSFAPRSVVLRRWQAEWEQWAGGPEAAAGLARWACDPLLAAHTGSVVAVLAACGRDLTAPVDEADAVLAALVRRARAGDLAAARVALERLMPALTGQARRRCGRRGVSFDQLLVELVGSAWIVIRCYPVERRPVKVAANLVRDAVGLAVGYVPMVDRLTAPAGLTPLPSPPGAEGVGVVASAGAVGGSGAVGELFAVLVDGRAAGIPAERLRVLADLGVLGLSQREAAARAGVSERAVRVRRDVAVGALRGALVPVGAVAS</sequence>
<organism evidence="1 2">
    <name type="scientific">Pseudofrankia asymbiotica</name>
    <dbReference type="NCBI Taxonomy" id="1834516"/>
    <lineage>
        <taxon>Bacteria</taxon>
        <taxon>Bacillati</taxon>
        <taxon>Actinomycetota</taxon>
        <taxon>Actinomycetes</taxon>
        <taxon>Frankiales</taxon>
        <taxon>Frankiaceae</taxon>
        <taxon>Pseudofrankia</taxon>
    </lineage>
</organism>
<protein>
    <submittedName>
        <fullName evidence="1">Uncharacterized protein</fullName>
    </submittedName>
</protein>
<evidence type="ECO:0000313" key="1">
    <source>
        <dbReference type="EMBL" id="ONH22554.1"/>
    </source>
</evidence>
<dbReference type="AlphaFoldDB" id="A0A1V2HZY9"/>
<keyword evidence="2" id="KW-1185">Reference proteome</keyword>
<comment type="caution">
    <text evidence="1">The sequence shown here is derived from an EMBL/GenBank/DDBJ whole genome shotgun (WGS) entry which is preliminary data.</text>
</comment>
<gene>
    <name evidence="1" type="ORF">BL253_35300</name>
</gene>
<evidence type="ECO:0000313" key="2">
    <source>
        <dbReference type="Proteomes" id="UP000188929"/>
    </source>
</evidence>
<dbReference type="EMBL" id="MOMC01000104">
    <property type="protein sequence ID" value="ONH22554.1"/>
    <property type="molecule type" value="Genomic_DNA"/>
</dbReference>
<reference evidence="2" key="1">
    <citation type="submission" date="2016-10" db="EMBL/GenBank/DDBJ databases">
        <title>Frankia sp. NRRL B-16386 Genome sequencing.</title>
        <authorList>
            <person name="Ghodhbane-Gtari F."/>
            <person name="Swanson E."/>
            <person name="Gueddou A."/>
            <person name="Hezbri K."/>
            <person name="Ktari K."/>
            <person name="Nouioui I."/>
            <person name="Morris K."/>
            <person name="Simpson S."/>
            <person name="Abebe-Akele F."/>
            <person name="Thomas K."/>
            <person name="Gtari M."/>
            <person name="Tisa L.S."/>
        </authorList>
    </citation>
    <scope>NUCLEOTIDE SEQUENCE [LARGE SCALE GENOMIC DNA]</scope>
    <source>
        <strain evidence="2">NRRL B-16386</strain>
    </source>
</reference>
<dbReference type="STRING" id="1834516.BL253_35300"/>